<keyword evidence="3" id="KW-1185">Reference proteome</keyword>
<gene>
    <name evidence="2" type="ORF">Acor_53770</name>
</gene>
<name>A0A5M3W885_9ACTN</name>
<keyword evidence="1" id="KW-0812">Transmembrane</keyword>
<organism evidence="2 3">
    <name type="scientific">Acrocarpospora corrugata</name>
    <dbReference type="NCBI Taxonomy" id="35763"/>
    <lineage>
        <taxon>Bacteria</taxon>
        <taxon>Bacillati</taxon>
        <taxon>Actinomycetota</taxon>
        <taxon>Actinomycetes</taxon>
        <taxon>Streptosporangiales</taxon>
        <taxon>Streptosporangiaceae</taxon>
        <taxon>Acrocarpospora</taxon>
    </lineage>
</organism>
<evidence type="ECO:0000313" key="2">
    <source>
        <dbReference type="EMBL" id="GES03311.1"/>
    </source>
</evidence>
<feature type="transmembrane region" description="Helical" evidence="1">
    <location>
        <begin position="37"/>
        <end position="58"/>
    </location>
</feature>
<dbReference type="RefSeq" id="WP_155339486.1">
    <property type="nucleotide sequence ID" value="NZ_BAAABN010000014.1"/>
</dbReference>
<dbReference type="Proteomes" id="UP000334990">
    <property type="component" value="Unassembled WGS sequence"/>
</dbReference>
<dbReference type="AlphaFoldDB" id="A0A5M3W885"/>
<reference evidence="2 3" key="1">
    <citation type="submission" date="2019-10" db="EMBL/GenBank/DDBJ databases">
        <title>Whole genome shotgun sequence of Acrocarpospora corrugata NBRC 13972.</title>
        <authorList>
            <person name="Ichikawa N."/>
            <person name="Kimura A."/>
            <person name="Kitahashi Y."/>
            <person name="Komaki H."/>
            <person name="Oguchi A."/>
        </authorList>
    </citation>
    <scope>NUCLEOTIDE SEQUENCE [LARGE SCALE GENOMIC DNA]</scope>
    <source>
        <strain evidence="2 3">NBRC 13972</strain>
    </source>
</reference>
<keyword evidence="1" id="KW-1133">Transmembrane helix</keyword>
<dbReference type="EMBL" id="BLAD01000067">
    <property type="protein sequence ID" value="GES03311.1"/>
    <property type="molecule type" value="Genomic_DNA"/>
</dbReference>
<keyword evidence="1" id="KW-0472">Membrane</keyword>
<evidence type="ECO:0000256" key="1">
    <source>
        <dbReference type="SAM" id="Phobius"/>
    </source>
</evidence>
<proteinExistence type="predicted"/>
<protein>
    <submittedName>
        <fullName evidence="2">Uncharacterized protein</fullName>
    </submittedName>
</protein>
<sequence>MEIRLFLAGIGAAVFLAGIFQTVVRIGDATTLEPTSLGIRLAMIGIGFLMMVGFAISWSRRPRIPRIYRLARLLISVVIGLFLTLVAGVVAFLVAFKLSQDTKITGEWSGDLVYKGQLTNEISMVIDPPMGDDARTGWLTIAHINGSCLYRLNEQPTGSHQFVMALRQAEPANCPRGRGPAHITSNGRGGLSVSISENDQGVAIGEVARREIMSP</sequence>
<evidence type="ECO:0000313" key="3">
    <source>
        <dbReference type="Proteomes" id="UP000334990"/>
    </source>
</evidence>
<feature type="transmembrane region" description="Helical" evidence="1">
    <location>
        <begin position="70"/>
        <end position="96"/>
    </location>
</feature>
<comment type="caution">
    <text evidence="2">The sequence shown here is derived from an EMBL/GenBank/DDBJ whole genome shotgun (WGS) entry which is preliminary data.</text>
</comment>
<accession>A0A5M3W885</accession>